<reference evidence="3" key="1">
    <citation type="submission" date="2024-05" db="EMBL/GenBank/DDBJ databases">
        <title>30 novel species of actinomycetes from the DSMZ collection.</title>
        <authorList>
            <person name="Nouioui I."/>
        </authorList>
    </citation>
    <scope>NUCLEOTIDE SEQUENCE</scope>
    <source>
        <strain evidence="3">DSM 3412</strain>
    </source>
</reference>
<feature type="region of interest" description="Disordered" evidence="1">
    <location>
        <begin position="1"/>
        <end position="34"/>
    </location>
</feature>
<dbReference type="RefSeq" id="WP_033532701.1">
    <property type="nucleotide sequence ID" value="NZ_JAVRFJ010000008.1"/>
</dbReference>
<organism evidence="3 4">
    <name type="scientific">Streptomyces gottesmaniae</name>
    <dbReference type="NCBI Taxonomy" id="3075518"/>
    <lineage>
        <taxon>Bacteria</taxon>
        <taxon>Bacillati</taxon>
        <taxon>Actinomycetota</taxon>
        <taxon>Actinomycetes</taxon>
        <taxon>Kitasatosporales</taxon>
        <taxon>Streptomycetaceae</taxon>
        <taxon>Streptomyces</taxon>
    </lineage>
</organism>
<dbReference type="Proteomes" id="UP001180737">
    <property type="component" value="Unassembled WGS sequence"/>
</dbReference>
<gene>
    <name evidence="3" type="ORF">RM704_11460</name>
</gene>
<dbReference type="EMBL" id="JAVRFJ010000008">
    <property type="protein sequence ID" value="MDT0568080.1"/>
    <property type="molecule type" value="Genomic_DNA"/>
</dbReference>
<dbReference type="Gene3D" id="2.60.420.10">
    <property type="entry name" value="Maltose phosphorylase, domain 3"/>
    <property type="match status" value="1"/>
</dbReference>
<dbReference type="Pfam" id="PF17390">
    <property type="entry name" value="Bac_rhamnosid_C"/>
    <property type="match status" value="1"/>
</dbReference>
<name>A0ABU2YVF8_9ACTN</name>
<proteinExistence type="predicted"/>
<keyword evidence="4" id="KW-1185">Reference proteome</keyword>
<feature type="domain" description="Alpha-L-rhamnosidase C-terminal" evidence="2">
    <location>
        <begin position="7"/>
        <end position="68"/>
    </location>
</feature>
<feature type="region of interest" description="Disordered" evidence="1">
    <location>
        <begin position="102"/>
        <end position="121"/>
    </location>
</feature>
<evidence type="ECO:0000313" key="3">
    <source>
        <dbReference type="EMBL" id="MDT0568080.1"/>
    </source>
</evidence>
<evidence type="ECO:0000259" key="2">
    <source>
        <dbReference type="Pfam" id="PF17390"/>
    </source>
</evidence>
<evidence type="ECO:0000256" key="1">
    <source>
        <dbReference type="SAM" id="MobiDB-lite"/>
    </source>
</evidence>
<accession>A0ABU2YVF8</accession>
<dbReference type="InterPro" id="IPR035398">
    <property type="entry name" value="Bac_rhamnosid_C"/>
</dbReference>
<evidence type="ECO:0000313" key="4">
    <source>
        <dbReference type="Proteomes" id="UP001180737"/>
    </source>
</evidence>
<protein>
    <submittedName>
        <fullName evidence="3">Alpha-L-rhamnosidase C-terminal domain-containing protein</fullName>
    </submittedName>
</protein>
<comment type="caution">
    <text evidence="3">The sequence shown here is derived from an EMBL/GenBank/DDBJ whole genome shotgun (WGS) entry which is preliminary data.</text>
</comment>
<sequence length="121" mass="12588">MTRHVLGVQVSEPGAATSRIRPRTGSSTEVEGTVPSLRGPVSILVRRSEDAHTTRVTVPPNSRAVVEVEIGGADPTAYRVKGITPGGAGRVPVESFTDLTGTVLRTGPVGSGTTEVRRTDS</sequence>